<dbReference type="PANTHER" id="PTHR43293:SF3">
    <property type="entry name" value="CHOLESTEROL RING-CLEAVING HYDROLASE IPDB SUBUNIT"/>
    <property type="match status" value="1"/>
</dbReference>
<dbReference type="PANTHER" id="PTHR43293">
    <property type="entry name" value="ACETATE COA-TRANSFERASE YDIF"/>
    <property type="match status" value="1"/>
</dbReference>
<evidence type="ECO:0000256" key="3">
    <source>
        <dbReference type="PIRNR" id="PIRNR000858"/>
    </source>
</evidence>
<dbReference type="RefSeq" id="WP_151966643.1">
    <property type="nucleotide sequence ID" value="NZ_AP019860.1"/>
</dbReference>
<sequence>MNLSSKLYLLYRIVKWRLTWNRRDINYKGAVDNPKFISARQAVELIKDDDVCMVAGLAGNQRISVISWALIEKFHKEKHPQNLKLITPGGQGGRGRVPGTLEEWALPGMVSTLISAHHETYRSFLELADKNGVALQCIPQGLIALLVEAQSKGEKYISTETGIGTFCDPRVEGSCIMDPTGENMQLCEVDGEKLKYHLPQINVAIFNAPAADSEGNIYVKNSATICESKYAALAARRNGGKVIANVGKIVEKNAAEIYIPAENVDAVVVNPITEQTGLYPHINYSKDLTVHPQSDLDYGIEMIRFVNRVAGITPKRGKKDFVLARLGAKILAQAIHKGAYVNIGTGLPEEICYNLYKNNCHHDVKFFTEAGAIGGIPAPGIFFGAAAAPESIVSSPEIFHKTYERLDATVLGFLQVDNNGNVNASKKREGAQGFVGPGGFIDFTSVSQNIFFVGSWMTGGKLKITDNSISIQAKGKPKFVEEVQQITYSGSEGLRKKQNVFFITHVGVFILEKEGITLKYVMPGIDIEKDILNFSPMKIAVADDCQEVDRSIISGKGFTLSVV</sequence>
<evidence type="ECO:0000256" key="4">
    <source>
        <dbReference type="PIRSR" id="PIRSR000858-1"/>
    </source>
</evidence>
<dbReference type="InterPro" id="IPR004165">
    <property type="entry name" value="CoA_trans_fam_I"/>
</dbReference>
<reference evidence="5 6" key="1">
    <citation type="submission" date="2019-08" db="EMBL/GenBank/DDBJ databases">
        <title>Complete genome sequence of Candidatus Uab amorphum.</title>
        <authorList>
            <person name="Shiratori T."/>
            <person name="Suzuki S."/>
            <person name="Kakizawa Y."/>
            <person name="Ishida K."/>
        </authorList>
    </citation>
    <scope>NUCLEOTIDE SEQUENCE [LARGE SCALE GENOMIC DNA]</scope>
    <source>
        <strain evidence="5 6">SRT547</strain>
    </source>
</reference>
<dbReference type="SMART" id="SM00882">
    <property type="entry name" value="CoA_trans"/>
    <property type="match status" value="1"/>
</dbReference>
<dbReference type="InterPro" id="IPR014388">
    <property type="entry name" value="3-oxoacid_CoA-transferase"/>
</dbReference>
<dbReference type="KEGG" id="uam:UABAM_00737"/>
<accession>A0A5S9IIN9</accession>
<dbReference type="GO" id="GO:0008410">
    <property type="term" value="F:CoA-transferase activity"/>
    <property type="evidence" value="ECO:0007669"/>
    <property type="project" value="InterPro"/>
</dbReference>
<dbReference type="Proteomes" id="UP000326354">
    <property type="component" value="Chromosome"/>
</dbReference>
<dbReference type="OrthoDB" id="9805230at2"/>
<keyword evidence="6" id="KW-1185">Reference proteome</keyword>
<dbReference type="AlphaFoldDB" id="A0A5S9IIN9"/>
<dbReference type="PIRSF" id="PIRSF000858">
    <property type="entry name" value="SCOT-t"/>
    <property type="match status" value="1"/>
</dbReference>
<dbReference type="GO" id="GO:0046952">
    <property type="term" value="P:ketone body catabolic process"/>
    <property type="evidence" value="ECO:0007669"/>
    <property type="project" value="InterPro"/>
</dbReference>
<proteinExistence type="inferred from homology"/>
<dbReference type="Gene3D" id="3.40.1080.10">
    <property type="entry name" value="Glutaconate Coenzyme A-transferase"/>
    <property type="match status" value="2"/>
</dbReference>
<dbReference type="Pfam" id="PF01144">
    <property type="entry name" value="CoA_trans"/>
    <property type="match status" value="1"/>
</dbReference>
<keyword evidence="2 3" id="KW-0808">Transferase</keyword>
<protein>
    <submittedName>
        <fullName evidence="5">Propionate CoA-transferase</fullName>
    </submittedName>
</protein>
<feature type="active site" description="5-glutamyl coenzyme A thioester intermediate" evidence="4">
    <location>
        <position position="369"/>
    </location>
</feature>
<dbReference type="InterPro" id="IPR037171">
    <property type="entry name" value="NagB/RpiA_transferase-like"/>
</dbReference>
<dbReference type="EMBL" id="AP019860">
    <property type="protein sequence ID" value="BBM82394.1"/>
    <property type="molecule type" value="Genomic_DNA"/>
</dbReference>
<gene>
    <name evidence="5" type="ORF">UABAM_00737</name>
</gene>
<name>A0A5S9IIN9_UABAM</name>
<dbReference type="SUPFAM" id="SSF100950">
    <property type="entry name" value="NagB/RpiA/CoA transferase-like"/>
    <property type="match status" value="2"/>
</dbReference>
<evidence type="ECO:0000313" key="6">
    <source>
        <dbReference type="Proteomes" id="UP000326354"/>
    </source>
</evidence>
<organism evidence="5 6">
    <name type="scientific">Uabimicrobium amorphum</name>
    <dbReference type="NCBI Taxonomy" id="2596890"/>
    <lineage>
        <taxon>Bacteria</taxon>
        <taxon>Pseudomonadati</taxon>
        <taxon>Planctomycetota</taxon>
        <taxon>Candidatus Uabimicrobiia</taxon>
        <taxon>Candidatus Uabimicrobiales</taxon>
        <taxon>Candidatus Uabimicrobiaceae</taxon>
        <taxon>Candidatus Uabimicrobium</taxon>
    </lineage>
</organism>
<evidence type="ECO:0000256" key="1">
    <source>
        <dbReference type="ARBA" id="ARBA00007154"/>
    </source>
</evidence>
<evidence type="ECO:0000256" key="2">
    <source>
        <dbReference type="ARBA" id="ARBA00022679"/>
    </source>
</evidence>
<evidence type="ECO:0000313" key="5">
    <source>
        <dbReference type="EMBL" id="BBM82394.1"/>
    </source>
</evidence>
<comment type="similarity">
    <text evidence="1 3">Belongs to the 3-oxoacid CoA-transferase family.</text>
</comment>